<dbReference type="InterPro" id="IPR013424">
    <property type="entry name" value="Ice-binding_C"/>
</dbReference>
<reference evidence="4" key="1">
    <citation type="journal article" date="2017" name="Proc. Natl. Acad. Sci. U.S.A.">
        <title>Simulation of Deepwater Horizon oil plume reveals substrate specialization within a complex community of hydrocarbon degraders.</title>
        <authorList>
            <person name="Hu P."/>
            <person name="Dubinsky E.A."/>
            <person name="Probst A.J."/>
            <person name="Wang J."/>
            <person name="Sieber C.M.K."/>
            <person name="Tom L.M."/>
            <person name="Gardinali P."/>
            <person name="Banfield J.F."/>
            <person name="Atlas R.M."/>
            <person name="Andersen G.L."/>
        </authorList>
    </citation>
    <scope>NUCLEOTIDE SEQUENCE [LARGE SCALE GENOMIC DNA]</scope>
</reference>
<dbReference type="AlphaFoldDB" id="A0A1Y5E634"/>
<dbReference type="Proteomes" id="UP000243053">
    <property type="component" value="Unassembled WGS sequence"/>
</dbReference>
<protein>
    <recommendedName>
        <fullName evidence="2">Ice-binding protein C-terminal domain-containing protein</fullName>
    </recommendedName>
</protein>
<evidence type="ECO:0000256" key="1">
    <source>
        <dbReference type="SAM" id="SignalP"/>
    </source>
</evidence>
<comment type="caution">
    <text evidence="3">The sequence shown here is derived from an EMBL/GenBank/DDBJ whole genome shotgun (WGS) entry which is preliminary data.</text>
</comment>
<feature type="signal peptide" evidence="1">
    <location>
        <begin position="1"/>
        <end position="28"/>
    </location>
</feature>
<evidence type="ECO:0000259" key="2">
    <source>
        <dbReference type="Pfam" id="PF07589"/>
    </source>
</evidence>
<evidence type="ECO:0000313" key="4">
    <source>
        <dbReference type="Proteomes" id="UP000243053"/>
    </source>
</evidence>
<feature type="chain" id="PRO_5012147483" description="Ice-binding protein C-terminal domain-containing protein" evidence="1">
    <location>
        <begin position="29"/>
        <end position="207"/>
    </location>
</feature>
<dbReference type="Pfam" id="PF07589">
    <property type="entry name" value="PEP-CTERM"/>
    <property type="match status" value="1"/>
</dbReference>
<sequence length="207" mass="21732">MTFKCSNSILTAILLTFSSLFFMGNASATLIYSEAVDGDLDAIGSTNVNLVAGINLIQGVINATPPAETDRITFTQVAGLTVDSIVLSFSGVFDDFNIGQSMNVDLHNNVANLFDDNFNNVSSGSDIPASFFDSFGPETGALSTTTAGAIWDFQISAGTVFPGQPWTLTINTTSDSPPPADVPEPSTLAIFALAIAGLTSRQFKKKS</sequence>
<proteinExistence type="predicted"/>
<dbReference type="EMBL" id="MAAF01000083">
    <property type="protein sequence ID" value="OUR78208.1"/>
    <property type="molecule type" value="Genomic_DNA"/>
</dbReference>
<dbReference type="NCBIfam" id="TIGR02595">
    <property type="entry name" value="PEP_CTERM"/>
    <property type="match status" value="1"/>
</dbReference>
<accession>A0A1Y5E634</accession>
<feature type="domain" description="Ice-binding protein C-terminal" evidence="2">
    <location>
        <begin position="181"/>
        <end position="201"/>
    </location>
</feature>
<organism evidence="3 4">
    <name type="scientific">Colwellia psychrerythraea</name>
    <name type="common">Vibrio psychroerythus</name>
    <dbReference type="NCBI Taxonomy" id="28229"/>
    <lineage>
        <taxon>Bacteria</taxon>
        <taxon>Pseudomonadati</taxon>
        <taxon>Pseudomonadota</taxon>
        <taxon>Gammaproteobacteria</taxon>
        <taxon>Alteromonadales</taxon>
        <taxon>Colwelliaceae</taxon>
        <taxon>Colwellia</taxon>
    </lineage>
</organism>
<keyword evidence="1" id="KW-0732">Signal</keyword>
<gene>
    <name evidence="3" type="ORF">A9Q75_14200</name>
</gene>
<evidence type="ECO:0000313" key="3">
    <source>
        <dbReference type="EMBL" id="OUR78208.1"/>
    </source>
</evidence>
<name>A0A1Y5E634_COLPS</name>